<name>A0ABV9WEV1_9ACTN</name>
<sequence>MGLAISVGIEPELADDEEELAEARAMFKGLSAALAAEGVIWTEPIGAPVPPSRAPVLSFPYSWLHYLRRVYALVSIGRPVTPVDGPDERDRDNDAVEDETAMFSSHLLCHSDCEGYYVPVDFNEPLFLTEESGVAGGGMVGSSQGLRAELRRCAPAIGIRLTPDGSLPDAEAERLADLPEDASYFIESTVWLTLHEACEVSIASGHAIEFC</sequence>
<dbReference type="RefSeq" id="WP_380127906.1">
    <property type="nucleotide sequence ID" value="NZ_JBHSIU010000119.1"/>
</dbReference>
<evidence type="ECO:0000313" key="1">
    <source>
        <dbReference type="EMBL" id="MFC5007260.1"/>
    </source>
</evidence>
<comment type="caution">
    <text evidence="1">The sequence shown here is derived from an EMBL/GenBank/DDBJ whole genome shotgun (WGS) entry which is preliminary data.</text>
</comment>
<protein>
    <submittedName>
        <fullName evidence="1">Uncharacterized protein</fullName>
    </submittedName>
</protein>
<gene>
    <name evidence="1" type="ORF">ACFPIJ_56815</name>
</gene>
<dbReference type="EMBL" id="JBHSIU010000119">
    <property type="protein sequence ID" value="MFC5007260.1"/>
    <property type="molecule type" value="Genomic_DNA"/>
</dbReference>
<proteinExistence type="predicted"/>
<evidence type="ECO:0000313" key="2">
    <source>
        <dbReference type="Proteomes" id="UP001595912"/>
    </source>
</evidence>
<dbReference type="Proteomes" id="UP001595912">
    <property type="component" value="Unassembled WGS sequence"/>
</dbReference>
<reference evidence="2" key="1">
    <citation type="journal article" date="2019" name="Int. J. Syst. Evol. Microbiol.">
        <title>The Global Catalogue of Microorganisms (GCM) 10K type strain sequencing project: providing services to taxonomists for standard genome sequencing and annotation.</title>
        <authorList>
            <consortium name="The Broad Institute Genomics Platform"/>
            <consortium name="The Broad Institute Genome Sequencing Center for Infectious Disease"/>
            <person name="Wu L."/>
            <person name="Ma J."/>
        </authorList>
    </citation>
    <scope>NUCLEOTIDE SEQUENCE [LARGE SCALE GENOMIC DNA]</scope>
    <source>
        <strain evidence="2">CGMCC 4.7152</strain>
    </source>
</reference>
<keyword evidence="2" id="KW-1185">Reference proteome</keyword>
<accession>A0ABV9WEV1</accession>
<organism evidence="1 2">
    <name type="scientific">Dactylosporangium cerinum</name>
    <dbReference type="NCBI Taxonomy" id="1434730"/>
    <lineage>
        <taxon>Bacteria</taxon>
        <taxon>Bacillati</taxon>
        <taxon>Actinomycetota</taxon>
        <taxon>Actinomycetes</taxon>
        <taxon>Micromonosporales</taxon>
        <taxon>Micromonosporaceae</taxon>
        <taxon>Dactylosporangium</taxon>
    </lineage>
</organism>